<proteinExistence type="predicted"/>
<comment type="caution">
    <text evidence="1">The sequence shown here is derived from an EMBL/GenBank/DDBJ whole genome shotgun (WGS) entry which is preliminary data.</text>
</comment>
<reference evidence="1" key="1">
    <citation type="submission" date="2021-01" db="EMBL/GenBank/DDBJ databases">
        <title>Phytophthora aleatoria, a newly-described species from Pinus radiata is distinct from Phytophthora cactorum isolates based on comparative genomics.</title>
        <authorList>
            <person name="Mcdougal R."/>
            <person name="Panda P."/>
            <person name="Williams N."/>
            <person name="Studholme D.J."/>
        </authorList>
    </citation>
    <scope>NUCLEOTIDE SEQUENCE</scope>
    <source>
        <strain evidence="1">NZFS 4037</strain>
    </source>
</reference>
<accession>A0A8J5M4N4</accession>
<organism evidence="1 2">
    <name type="scientific">Phytophthora aleatoria</name>
    <dbReference type="NCBI Taxonomy" id="2496075"/>
    <lineage>
        <taxon>Eukaryota</taxon>
        <taxon>Sar</taxon>
        <taxon>Stramenopiles</taxon>
        <taxon>Oomycota</taxon>
        <taxon>Peronosporomycetes</taxon>
        <taxon>Peronosporales</taxon>
        <taxon>Peronosporaceae</taxon>
        <taxon>Phytophthora</taxon>
    </lineage>
</organism>
<dbReference type="EMBL" id="JAENGY010000950">
    <property type="protein sequence ID" value="KAG6954388.1"/>
    <property type="molecule type" value="Genomic_DNA"/>
</dbReference>
<keyword evidence="2" id="KW-1185">Reference proteome</keyword>
<protein>
    <submittedName>
        <fullName evidence="1">Uncharacterized protein</fullName>
    </submittedName>
</protein>
<gene>
    <name evidence="1" type="ORF">JG688_00012378</name>
</gene>
<evidence type="ECO:0000313" key="2">
    <source>
        <dbReference type="Proteomes" id="UP000709295"/>
    </source>
</evidence>
<name>A0A8J5M4N4_9STRA</name>
<sequence length="70" mass="8225">MESLVVHLQRIKDRMRGPFDAPMPDVECCSTSRVRQVAPNDCQIFCKASTKLNRSCREHRTKDRQHYLCM</sequence>
<dbReference type="Proteomes" id="UP000709295">
    <property type="component" value="Unassembled WGS sequence"/>
</dbReference>
<dbReference type="AlphaFoldDB" id="A0A8J5M4N4"/>
<evidence type="ECO:0000313" key="1">
    <source>
        <dbReference type="EMBL" id="KAG6954388.1"/>
    </source>
</evidence>